<dbReference type="GO" id="GO:0003700">
    <property type="term" value="F:DNA-binding transcription factor activity"/>
    <property type="evidence" value="ECO:0007669"/>
    <property type="project" value="TreeGrafter"/>
</dbReference>
<keyword evidence="2" id="KW-0238">DNA-binding</keyword>
<dbReference type="SUPFAM" id="SSF47413">
    <property type="entry name" value="lambda repressor-like DNA-binding domains"/>
    <property type="match status" value="1"/>
</dbReference>
<dbReference type="Gene3D" id="3.40.50.2300">
    <property type="match status" value="2"/>
</dbReference>
<feature type="domain" description="HTH lacI-type" evidence="4">
    <location>
        <begin position="4"/>
        <end position="58"/>
    </location>
</feature>
<evidence type="ECO:0000256" key="3">
    <source>
        <dbReference type="ARBA" id="ARBA00023163"/>
    </source>
</evidence>
<dbReference type="InterPro" id="IPR010982">
    <property type="entry name" value="Lambda_DNA-bd_dom_sf"/>
</dbReference>
<keyword evidence="1" id="KW-0805">Transcription regulation</keyword>
<dbReference type="InterPro" id="IPR028082">
    <property type="entry name" value="Peripla_BP_I"/>
</dbReference>
<dbReference type="InterPro" id="IPR046335">
    <property type="entry name" value="LacI/GalR-like_sensor"/>
</dbReference>
<dbReference type="PANTHER" id="PTHR30146">
    <property type="entry name" value="LACI-RELATED TRANSCRIPTIONAL REPRESSOR"/>
    <property type="match status" value="1"/>
</dbReference>
<comment type="caution">
    <text evidence="5">The sequence shown here is derived from an EMBL/GenBank/DDBJ whole genome shotgun (WGS) entry which is preliminary data.</text>
</comment>
<dbReference type="RefSeq" id="WP_035849838.1">
    <property type="nucleotide sequence ID" value="NZ_KK073874.1"/>
</dbReference>
<evidence type="ECO:0000256" key="2">
    <source>
        <dbReference type="ARBA" id="ARBA00023125"/>
    </source>
</evidence>
<dbReference type="Proteomes" id="UP000021053">
    <property type="component" value="Unassembled WGS sequence"/>
</dbReference>
<keyword evidence="6" id="KW-1185">Reference proteome</keyword>
<keyword evidence="3" id="KW-0804">Transcription</keyword>
<dbReference type="InterPro" id="IPR000843">
    <property type="entry name" value="HTH_LacI"/>
</dbReference>
<proteinExistence type="predicted"/>
<organism evidence="5 6">
    <name type="scientific">Cryptosporangium arvum DSM 44712</name>
    <dbReference type="NCBI Taxonomy" id="927661"/>
    <lineage>
        <taxon>Bacteria</taxon>
        <taxon>Bacillati</taxon>
        <taxon>Actinomycetota</taxon>
        <taxon>Actinomycetes</taxon>
        <taxon>Cryptosporangiales</taxon>
        <taxon>Cryptosporangiaceae</taxon>
        <taxon>Cryptosporangium</taxon>
    </lineage>
</organism>
<reference evidence="5 6" key="1">
    <citation type="submission" date="2013-07" db="EMBL/GenBank/DDBJ databases">
        <authorList>
            <consortium name="DOE Joint Genome Institute"/>
            <person name="Eisen J."/>
            <person name="Huntemann M."/>
            <person name="Han J."/>
            <person name="Chen A."/>
            <person name="Kyrpides N."/>
            <person name="Mavromatis K."/>
            <person name="Markowitz V."/>
            <person name="Palaniappan K."/>
            <person name="Ivanova N."/>
            <person name="Schaumberg A."/>
            <person name="Pati A."/>
            <person name="Liolios K."/>
            <person name="Nordberg H.P."/>
            <person name="Cantor M.N."/>
            <person name="Hua S.X."/>
            <person name="Woyke T."/>
        </authorList>
    </citation>
    <scope>NUCLEOTIDE SEQUENCE [LARGE SCALE GENOMIC DNA]</scope>
    <source>
        <strain evidence="5 6">DSM 44712</strain>
    </source>
</reference>
<dbReference type="Pfam" id="PF00356">
    <property type="entry name" value="LacI"/>
    <property type="match status" value="1"/>
</dbReference>
<dbReference type="GO" id="GO:0000976">
    <property type="term" value="F:transcription cis-regulatory region binding"/>
    <property type="evidence" value="ECO:0007669"/>
    <property type="project" value="TreeGrafter"/>
</dbReference>
<evidence type="ECO:0000256" key="1">
    <source>
        <dbReference type="ARBA" id="ARBA00023015"/>
    </source>
</evidence>
<accession>A0A011AFI6</accession>
<dbReference type="SUPFAM" id="SSF53822">
    <property type="entry name" value="Periplasmic binding protein-like I"/>
    <property type="match status" value="1"/>
</dbReference>
<dbReference type="AlphaFoldDB" id="A0A011AFI6"/>
<dbReference type="PATRIC" id="fig|927661.3.peg.1823"/>
<dbReference type="Pfam" id="PF13377">
    <property type="entry name" value="Peripla_BP_3"/>
    <property type="match status" value="1"/>
</dbReference>
<dbReference type="HOGENOM" id="CLU_037628_6_1_11"/>
<evidence type="ECO:0000313" key="6">
    <source>
        <dbReference type="Proteomes" id="UP000021053"/>
    </source>
</evidence>
<name>A0A011AFI6_9ACTN</name>
<dbReference type="EMBL" id="JFBT01000001">
    <property type="protein sequence ID" value="EXG80766.1"/>
    <property type="molecule type" value="Genomic_DNA"/>
</dbReference>
<dbReference type="Gene3D" id="1.10.260.40">
    <property type="entry name" value="lambda repressor-like DNA-binding domains"/>
    <property type="match status" value="1"/>
</dbReference>
<gene>
    <name evidence="5" type="ORF">CryarDRAFT_1856</name>
</gene>
<evidence type="ECO:0000259" key="4">
    <source>
        <dbReference type="PROSITE" id="PS50932"/>
    </source>
</evidence>
<evidence type="ECO:0000313" key="5">
    <source>
        <dbReference type="EMBL" id="EXG80766.1"/>
    </source>
</evidence>
<dbReference type="PANTHER" id="PTHR30146:SF153">
    <property type="entry name" value="LACTOSE OPERON REPRESSOR"/>
    <property type="match status" value="1"/>
</dbReference>
<dbReference type="SMART" id="SM00354">
    <property type="entry name" value="HTH_LACI"/>
    <property type="match status" value="1"/>
</dbReference>
<protein>
    <submittedName>
        <fullName evidence="5">Transcriptional regulator</fullName>
    </submittedName>
</protein>
<sequence>MATFTSKDVARLAGVSQSTVSYVMSGKRPISEETRRRVLDAIDRLTYEPNAGARALASQRTKVVGLVVPFGVGVDTTGLLPFIETIAGAARARDHDVLLVTADEGSAGIRRLAGRSLCDAIILMDLQTVDDRLAVAANVRTPVILIGVPADPHGMHCVDLDFAEAARLAVGELAATGHDRLALIGHPADIVLRDLNYVRRFADAARSAAAGHGLPLEIIAPVEWGREAAGDAAARLAAIDARRLGVVVPASNTVQPLLHALNARGLVPGRDLSVIGLLTDAAAAEGEPPVTNVSLEPRDVSRRAMQTLFRLLEDRTAPPLIDLITPQLTRRQTVLPGP</sequence>
<dbReference type="CDD" id="cd01392">
    <property type="entry name" value="HTH_LacI"/>
    <property type="match status" value="1"/>
</dbReference>
<dbReference type="PROSITE" id="PS50932">
    <property type="entry name" value="HTH_LACI_2"/>
    <property type="match status" value="1"/>
</dbReference>